<proteinExistence type="predicted"/>
<keyword evidence="1" id="KW-0812">Transmembrane</keyword>
<dbReference type="EMBL" id="JAWDIP010000004">
    <property type="protein sequence ID" value="MDY0396678.1"/>
    <property type="molecule type" value="Genomic_DNA"/>
</dbReference>
<reference evidence="2 3" key="1">
    <citation type="submission" date="2023-10" db="EMBL/GenBank/DDBJ databases">
        <title>Virgibacillus halophilus 5B73C genome.</title>
        <authorList>
            <person name="Miliotis G."/>
            <person name="Sengupta P."/>
            <person name="Hameed A."/>
            <person name="Chuvochina M."/>
            <person name="Mcdonagh F."/>
            <person name="Simpson A.C."/>
            <person name="Singh N.K."/>
            <person name="Rekha P.D."/>
            <person name="Raman K."/>
            <person name="Hugenholtz P."/>
            <person name="Venkateswaran K."/>
        </authorList>
    </citation>
    <scope>NUCLEOTIDE SEQUENCE [LARGE SCALE GENOMIC DNA]</scope>
    <source>
        <strain evidence="2 3">5B73C</strain>
    </source>
</reference>
<feature type="transmembrane region" description="Helical" evidence="1">
    <location>
        <begin position="26"/>
        <end position="48"/>
    </location>
</feature>
<comment type="caution">
    <text evidence="2">The sequence shown here is derived from an EMBL/GenBank/DDBJ whole genome shotgun (WGS) entry which is preliminary data.</text>
</comment>
<protein>
    <recommendedName>
        <fullName evidence="4">Prepilin-type N-terminal cleavage/methylation domain-containing protein</fullName>
    </recommendedName>
</protein>
<dbReference type="Proteomes" id="UP001281447">
    <property type="component" value="Unassembled WGS sequence"/>
</dbReference>
<keyword evidence="1" id="KW-0472">Membrane</keyword>
<evidence type="ECO:0008006" key="4">
    <source>
        <dbReference type="Google" id="ProtNLM"/>
    </source>
</evidence>
<evidence type="ECO:0000313" key="3">
    <source>
        <dbReference type="Proteomes" id="UP001281447"/>
    </source>
</evidence>
<evidence type="ECO:0000256" key="1">
    <source>
        <dbReference type="SAM" id="Phobius"/>
    </source>
</evidence>
<keyword evidence="1" id="KW-1133">Transmembrane helix</keyword>
<sequence length="128" mass="14533">MFFRLGKDVVILLNEHFQKGFTLYEVAAAAAILFTAISIVFPTVSLMAKERQALQQKILIASRLHDELELHTGKTKTLPESEKYTLKLNEALVEFTFSEDNSTIKGCAIWNNGKNKQETFCLYGYLPE</sequence>
<evidence type="ECO:0000313" key="2">
    <source>
        <dbReference type="EMBL" id="MDY0396678.1"/>
    </source>
</evidence>
<gene>
    <name evidence="2" type="ORF">RWE15_23205</name>
</gene>
<keyword evidence="3" id="KW-1185">Reference proteome</keyword>
<organism evidence="2 3">
    <name type="scientific">Tigheibacillus halophilus</name>
    <dbReference type="NCBI Taxonomy" id="361280"/>
    <lineage>
        <taxon>Bacteria</taxon>
        <taxon>Bacillati</taxon>
        <taxon>Bacillota</taxon>
        <taxon>Bacilli</taxon>
        <taxon>Bacillales</taxon>
        <taxon>Bacillaceae</taxon>
        <taxon>Tigheibacillus</taxon>
    </lineage>
</organism>
<accession>A0ABU5CBI3</accession>
<name>A0ABU5CBI3_9BACI</name>